<feature type="domain" description="EAL" evidence="1">
    <location>
        <begin position="1"/>
        <end position="249"/>
    </location>
</feature>
<dbReference type="RefSeq" id="WP_163288620.1">
    <property type="nucleotide sequence ID" value="NZ_JAAGWY010000001.1"/>
</dbReference>
<proteinExistence type="predicted"/>
<protein>
    <submittedName>
        <fullName evidence="2">EAL domain-containing protein</fullName>
    </submittedName>
</protein>
<dbReference type="Proteomes" id="UP000474967">
    <property type="component" value="Unassembled WGS sequence"/>
</dbReference>
<dbReference type="PROSITE" id="PS50883">
    <property type="entry name" value="EAL"/>
    <property type="match status" value="1"/>
</dbReference>
<dbReference type="InterPro" id="IPR001633">
    <property type="entry name" value="EAL_dom"/>
</dbReference>
<comment type="caution">
    <text evidence="2">The sequence shown here is derived from an EMBL/GenBank/DDBJ whole genome shotgun (WGS) entry which is preliminary data.</text>
</comment>
<dbReference type="Gene3D" id="3.20.20.450">
    <property type="entry name" value="EAL domain"/>
    <property type="match status" value="1"/>
</dbReference>
<dbReference type="InterPro" id="IPR035919">
    <property type="entry name" value="EAL_sf"/>
</dbReference>
<dbReference type="Pfam" id="PF00563">
    <property type="entry name" value="EAL"/>
    <property type="match status" value="1"/>
</dbReference>
<sequence>MSLDEDLQGAVARGELTAYYQPQIDLGTDRIVAVEALARWEHPTRGLLPPRDFITRAEENGLIHEIGDFMMETGCESGAGWHGHGLDLEVAVNVSAVQLTDPAFLGGLSELLETHAMPPELLTIEITESQLIEDIPMVATRLGELADLGVGISIDDFGTGHSSLSRLQELPFTELKIDQHFVQDDDETRLALVAIMVGLIRDRGVRVVAEGVETLDQLRRVRDFGCERAQGFYVSRPISKSGIDSLIGA</sequence>
<dbReference type="SMART" id="SM00052">
    <property type="entry name" value="EAL"/>
    <property type="match status" value="1"/>
</dbReference>
<accession>A0A6L9XVE2</accession>
<dbReference type="EMBL" id="JAAGWY010000001">
    <property type="protein sequence ID" value="NEN05400.1"/>
    <property type="molecule type" value="Genomic_DNA"/>
</dbReference>
<dbReference type="PANTHER" id="PTHR33121">
    <property type="entry name" value="CYCLIC DI-GMP PHOSPHODIESTERASE PDEF"/>
    <property type="match status" value="1"/>
</dbReference>
<reference evidence="2 3" key="1">
    <citation type="journal article" date="2014" name="J. Microbiol.">
        <title>Diaminobutyricibacter tongyongensis gen. nov., sp. nov. and Homoserinibacter gongjuensis gen. nov., sp. nov. belong to the family Microbacteriaceae.</title>
        <authorList>
            <person name="Kim S.J."/>
            <person name="Ahn J.H."/>
            <person name="Weon H.Y."/>
            <person name="Hamada M."/>
            <person name="Suzuki K."/>
            <person name="Kwon S.W."/>
        </authorList>
    </citation>
    <scope>NUCLEOTIDE SEQUENCE [LARGE SCALE GENOMIC DNA]</scope>
    <source>
        <strain evidence="2 3">NBRC 108724</strain>
    </source>
</reference>
<dbReference type="AlphaFoldDB" id="A0A6L9XVE2"/>
<dbReference type="CDD" id="cd01948">
    <property type="entry name" value="EAL"/>
    <property type="match status" value="1"/>
</dbReference>
<gene>
    <name evidence="2" type="ORF">G3T36_05895</name>
</gene>
<evidence type="ECO:0000313" key="3">
    <source>
        <dbReference type="Proteomes" id="UP000474967"/>
    </source>
</evidence>
<name>A0A6L9XVE2_9MICO</name>
<organism evidence="2 3">
    <name type="scientific">Leifsonia tongyongensis</name>
    <dbReference type="NCBI Taxonomy" id="1268043"/>
    <lineage>
        <taxon>Bacteria</taxon>
        <taxon>Bacillati</taxon>
        <taxon>Actinomycetota</taxon>
        <taxon>Actinomycetes</taxon>
        <taxon>Micrococcales</taxon>
        <taxon>Microbacteriaceae</taxon>
        <taxon>Leifsonia</taxon>
    </lineage>
</organism>
<dbReference type="PANTHER" id="PTHR33121:SF70">
    <property type="entry name" value="SIGNALING PROTEIN YKOW"/>
    <property type="match status" value="1"/>
</dbReference>
<evidence type="ECO:0000313" key="2">
    <source>
        <dbReference type="EMBL" id="NEN05400.1"/>
    </source>
</evidence>
<keyword evidence="3" id="KW-1185">Reference proteome</keyword>
<dbReference type="InterPro" id="IPR050706">
    <property type="entry name" value="Cyclic-di-GMP_PDE-like"/>
</dbReference>
<evidence type="ECO:0000259" key="1">
    <source>
        <dbReference type="PROSITE" id="PS50883"/>
    </source>
</evidence>
<dbReference type="GO" id="GO:0071111">
    <property type="term" value="F:cyclic-guanylate-specific phosphodiesterase activity"/>
    <property type="evidence" value="ECO:0007669"/>
    <property type="project" value="InterPro"/>
</dbReference>
<dbReference type="SUPFAM" id="SSF141868">
    <property type="entry name" value="EAL domain-like"/>
    <property type="match status" value="1"/>
</dbReference>